<feature type="region of interest" description="Disordered" evidence="4">
    <location>
        <begin position="57"/>
        <end position="92"/>
    </location>
</feature>
<evidence type="ECO:0000313" key="6">
    <source>
        <dbReference type="Proteomes" id="UP001152803"/>
    </source>
</evidence>
<dbReference type="AlphaFoldDB" id="A0A9Q1CY91"/>
<keyword evidence="1 3" id="KW-0175">Coiled coil</keyword>
<dbReference type="InterPro" id="IPR029619">
    <property type="entry name" value="FAM81"/>
</dbReference>
<evidence type="ECO:0000313" key="5">
    <source>
        <dbReference type="EMBL" id="KAJ8252403.1"/>
    </source>
</evidence>
<feature type="coiled-coil region" evidence="3">
    <location>
        <begin position="250"/>
        <end position="284"/>
    </location>
</feature>
<evidence type="ECO:0000256" key="2">
    <source>
        <dbReference type="ARBA" id="ARBA00046344"/>
    </source>
</evidence>
<comment type="caution">
    <text evidence="5">The sequence shown here is derived from an EMBL/GenBank/DDBJ whole genome shotgun (WGS) entry which is preliminary data.</text>
</comment>
<sequence length="384" mass="43074">MATLSDGHFITKKMSRARPGFPLLPPFERHLQPLRLLPPLPLPPAASALKAAGYSGAQMPDSGGSLADTDRRSSGEIVSSVRRSQGRGQTDERLVLDEHVSSVTTLIQRLSRDIEVLQEKLPTQAEVTYGARSALQRMELLQLAILGDLRGRVARCDANISKLSADLHSTREDLQSLDKEQKISKAALETKFQEVETQVSLMCSKVDQSTTLKEARRKPTEGDSSLLDSKLKMITDELKAQIISVQNWMDKEMENTLKEVLNRIEQLSKLIQNKINSNDKAVQEKYSQLAGKLYTLEQTQRERSQRGRDAEQTLKARISRVEQRLWAEVQDLRAETNAGFTIIHESLASLRKVLEVKIRLTHEQLEQQIGQAQRGGAEHSERVG</sequence>
<comment type="similarity">
    <text evidence="2">Belongs to the FAM81 family.</text>
</comment>
<reference evidence="5" key="1">
    <citation type="journal article" date="2023" name="Science">
        <title>Genome structures resolve the early diversification of teleost fishes.</title>
        <authorList>
            <person name="Parey E."/>
            <person name="Louis A."/>
            <person name="Montfort J."/>
            <person name="Bouchez O."/>
            <person name="Roques C."/>
            <person name="Iampietro C."/>
            <person name="Lluch J."/>
            <person name="Castinel A."/>
            <person name="Donnadieu C."/>
            <person name="Desvignes T."/>
            <person name="Floi Bucao C."/>
            <person name="Jouanno E."/>
            <person name="Wen M."/>
            <person name="Mejri S."/>
            <person name="Dirks R."/>
            <person name="Jansen H."/>
            <person name="Henkel C."/>
            <person name="Chen W.J."/>
            <person name="Zahm M."/>
            <person name="Cabau C."/>
            <person name="Klopp C."/>
            <person name="Thompson A.W."/>
            <person name="Robinson-Rechavi M."/>
            <person name="Braasch I."/>
            <person name="Lecointre G."/>
            <person name="Bobe J."/>
            <person name="Postlethwait J.H."/>
            <person name="Berthelot C."/>
            <person name="Roest Crollius H."/>
            <person name="Guiguen Y."/>
        </authorList>
    </citation>
    <scope>NUCLEOTIDE SEQUENCE</scope>
    <source>
        <strain evidence="5">Concon-B</strain>
    </source>
</reference>
<dbReference type="Proteomes" id="UP001152803">
    <property type="component" value="Unassembled WGS sequence"/>
</dbReference>
<gene>
    <name evidence="5" type="ORF">COCON_G00217150</name>
</gene>
<protein>
    <submittedName>
        <fullName evidence="5">Uncharacterized protein</fullName>
    </submittedName>
</protein>
<dbReference type="PANTHER" id="PTHR22420:SF2">
    <property type="entry name" value="PROTEIN FAM81A"/>
    <property type="match status" value="1"/>
</dbReference>
<keyword evidence="6" id="KW-1185">Reference proteome</keyword>
<evidence type="ECO:0000256" key="3">
    <source>
        <dbReference type="SAM" id="Coils"/>
    </source>
</evidence>
<dbReference type="PANTHER" id="PTHR22420">
    <property type="entry name" value="PROTEIN FAM81A"/>
    <property type="match status" value="1"/>
</dbReference>
<organism evidence="5 6">
    <name type="scientific">Conger conger</name>
    <name type="common">Conger eel</name>
    <name type="synonym">Muraena conger</name>
    <dbReference type="NCBI Taxonomy" id="82655"/>
    <lineage>
        <taxon>Eukaryota</taxon>
        <taxon>Metazoa</taxon>
        <taxon>Chordata</taxon>
        <taxon>Craniata</taxon>
        <taxon>Vertebrata</taxon>
        <taxon>Euteleostomi</taxon>
        <taxon>Actinopterygii</taxon>
        <taxon>Neopterygii</taxon>
        <taxon>Teleostei</taxon>
        <taxon>Anguilliformes</taxon>
        <taxon>Congridae</taxon>
        <taxon>Conger</taxon>
    </lineage>
</organism>
<proteinExistence type="inferred from homology"/>
<evidence type="ECO:0000256" key="1">
    <source>
        <dbReference type="ARBA" id="ARBA00023054"/>
    </source>
</evidence>
<dbReference type="EMBL" id="JAFJMO010000017">
    <property type="protein sequence ID" value="KAJ8252403.1"/>
    <property type="molecule type" value="Genomic_DNA"/>
</dbReference>
<name>A0A9Q1CY91_CONCO</name>
<dbReference type="OrthoDB" id="10014002at2759"/>
<accession>A0A9Q1CY91</accession>
<evidence type="ECO:0000256" key="4">
    <source>
        <dbReference type="SAM" id="MobiDB-lite"/>
    </source>
</evidence>